<comment type="function">
    <text evidence="23">Receptor kinase that detects X.oryzae pv. oryzae protein Ax21 to promote innate immunity. Following X.oryzae pv. oryzae protein Ax21 detection, undergoes cleavage, releasing the processed protein kinase Xa21 chain.</text>
</comment>
<dbReference type="InterPro" id="IPR000719">
    <property type="entry name" value="Prot_kinase_dom"/>
</dbReference>
<dbReference type="GO" id="GO:0005524">
    <property type="term" value="F:ATP binding"/>
    <property type="evidence" value="ECO:0007669"/>
    <property type="project" value="UniProtKB-UniRule"/>
</dbReference>
<dbReference type="InterPro" id="IPR001611">
    <property type="entry name" value="Leu-rich_rpt"/>
</dbReference>
<evidence type="ECO:0000256" key="8">
    <source>
        <dbReference type="ARBA" id="ARBA00022553"/>
    </source>
</evidence>
<evidence type="ECO:0000256" key="17">
    <source>
        <dbReference type="ARBA" id="ARBA00022989"/>
    </source>
</evidence>
<keyword evidence="19 29" id="KW-0675">Receptor</keyword>
<comment type="catalytic activity">
    <reaction evidence="21">
        <text>L-threonyl-[protein] + ATP = O-phospho-L-threonyl-[protein] + ADP + H(+)</text>
        <dbReference type="Rhea" id="RHEA:46608"/>
        <dbReference type="Rhea" id="RHEA-COMP:11060"/>
        <dbReference type="Rhea" id="RHEA-COMP:11605"/>
        <dbReference type="ChEBI" id="CHEBI:15378"/>
        <dbReference type="ChEBI" id="CHEBI:30013"/>
        <dbReference type="ChEBI" id="CHEBI:30616"/>
        <dbReference type="ChEBI" id="CHEBI:61977"/>
        <dbReference type="ChEBI" id="CHEBI:456216"/>
        <dbReference type="EC" id="2.7.11.1"/>
    </reaction>
</comment>
<dbReference type="SMART" id="SM00220">
    <property type="entry name" value="S_TKc"/>
    <property type="match status" value="1"/>
</dbReference>
<evidence type="ECO:0000256" key="19">
    <source>
        <dbReference type="ARBA" id="ARBA00023170"/>
    </source>
</evidence>
<accession>A0AAP0BGX9</accession>
<dbReference type="InterPro" id="IPR032675">
    <property type="entry name" value="LRR_dom_sf"/>
</dbReference>
<evidence type="ECO:0000256" key="14">
    <source>
        <dbReference type="ARBA" id="ARBA00022741"/>
    </source>
</evidence>
<keyword evidence="15 29" id="KW-0418">Kinase</keyword>
<evidence type="ECO:0000256" key="27">
    <source>
        <dbReference type="SAM" id="Phobius"/>
    </source>
</evidence>
<dbReference type="AlphaFoldDB" id="A0AAP0BGX9"/>
<evidence type="ECO:0000256" key="7">
    <source>
        <dbReference type="ARBA" id="ARBA00022527"/>
    </source>
</evidence>
<gene>
    <name evidence="29" type="ORF">KSP39_PZI010904</name>
</gene>
<dbReference type="Proteomes" id="UP001418222">
    <property type="component" value="Unassembled WGS sequence"/>
</dbReference>
<evidence type="ECO:0000256" key="4">
    <source>
        <dbReference type="ARBA" id="ARBA00008684"/>
    </source>
</evidence>
<evidence type="ECO:0000256" key="23">
    <source>
        <dbReference type="ARBA" id="ARBA00054320"/>
    </source>
</evidence>
<evidence type="ECO:0000256" key="12">
    <source>
        <dbReference type="ARBA" id="ARBA00022729"/>
    </source>
</evidence>
<dbReference type="EC" id="2.7.11.1" evidence="5"/>
<dbReference type="SUPFAM" id="SSF52058">
    <property type="entry name" value="L domain-like"/>
    <property type="match status" value="2"/>
</dbReference>
<dbReference type="PROSITE" id="PS00107">
    <property type="entry name" value="PROTEIN_KINASE_ATP"/>
    <property type="match status" value="1"/>
</dbReference>
<dbReference type="FunFam" id="3.80.10.10:FF:000095">
    <property type="entry name" value="LRR receptor-like serine/threonine-protein kinase GSO1"/>
    <property type="match status" value="1"/>
</dbReference>
<evidence type="ECO:0000256" key="26">
    <source>
        <dbReference type="PROSITE-ProRule" id="PRU10141"/>
    </source>
</evidence>
<evidence type="ECO:0000256" key="21">
    <source>
        <dbReference type="ARBA" id="ARBA00047899"/>
    </source>
</evidence>
<dbReference type="InterPro" id="IPR008271">
    <property type="entry name" value="Ser/Thr_kinase_AS"/>
</dbReference>
<evidence type="ECO:0000256" key="13">
    <source>
        <dbReference type="ARBA" id="ARBA00022737"/>
    </source>
</evidence>
<evidence type="ECO:0000256" key="10">
    <source>
        <dbReference type="ARBA" id="ARBA00022679"/>
    </source>
</evidence>
<evidence type="ECO:0000256" key="25">
    <source>
        <dbReference type="ARBA" id="ARBA00072040"/>
    </source>
</evidence>
<evidence type="ECO:0000259" key="28">
    <source>
        <dbReference type="PROSITE" id="PS50011"/>
    </source>
</evidence>
<evidence type="ECO:0000256" key="22">
    <source>
        <dbReference type="ARBA" id="ARBA00048679"/>
    </source>
</evidence>
<comment type="subcellular location">
    <subcellularLocation>
        <location evidence="1">Cell membrane</location>
        <topology evidence="1">Single-pass membrane protein</topology>
    </subcellularLocation>
    <subcellularLocation>
        <location evidence="2">Endoplasmic reticulum membrane</location>
        <topology evidence="2">Single-pass membrane protein</topology>
    </subcellularLocation>
    <subcellularLocation>
        <location evidence="3">Membrane</location>
        <topology evidence="3">Single-pass type I membrane protein</topology>
    </subcellularLocation>
</comment>
<dbReference type="InterPro" id="IPR013210">
    <property type="entry name" value="LRR_N_plant-typ"/>
</dbReference>
<dbReference type="PROSITE" id="PS00108">
    <property type="entry name" value="PROTEIN_KINASE_ST"/>
    <property type="match status" value="1"/>
</dbReference>
<dbReference type="Pfam" id="PF00560">
    <property type="entry name" value="LRR_1"/>
    <property type="match status" value="8"/>
</dbReference>
<keyword evidence="11 27" id="KW-0812">Transmembrane</keyword>
<evidence type="ECO:0000256" key="20">
    <source>
        <dbReference type="ARBA" id="ARBA00023180"/>
    </source>
</evidence>
<evidence type="ECO:0000256" key="16">
    <source>
        <dbReference type="ARBA" id="ARBA00022840"/>
    </source>
</evidence>
<dbReference type="SUPFAM" id="SSF56112">
    <property type="entry name" value="Protein kinase-like (PK-like)"/>
    <property type="match status" value="1"/>
</dbReference>
<keyword evidence="10" id="KW-0808">Transferase</keyword>
<dbReference type="PANTHER" id="PTHR48056">
    <property type="entry name" value="LRR RECEPTOR-LIKE SERINE/THREONINE-PROTEIN KINASE-RELATED"/>
    <property type="match status" value="1"/>
</dbReference>
<keyword evidence="13" id="KW-0677">Repeat</keyword>
<dbReference type="FunFam" id="3.80.10.10:FF:000288">
    <property type="entry name" value="LRR receptor-like serine/threonine-protein kinase EFR"/>
    <property type="match status" value="1"/>
</dbReference>
<keyword evidence="20" id="KW-0325">Glycoprotein</keyword>
<comment type="similarity">
    <text evidence="4">Belongs to the protein kinase superfamily. Ser/Thr protein kinase family.</text>
</comment>
<keyword evidence="8" id="KW-0597">Phosphoprotein</keyword>
<dbReference type="EMBL" id="JBBWWQ010000009">
    <property type="protein sequence ID" value="KAK8938404.1"/>
    <property type="molecule type" value="Genomic_DNA"/>
</dbReference>
<dbReference type="GO" id="GO:0033612">
    <property type="term" value="F:receptor serine/threonine kinase binding"/>
    <property type="evidence" value="ECO:0007669"/>
    <property type="project" value="TreeGrafter"/>
</dbReference>
<keyword evidence="16 26" id="KW-0067">ATP-binding</keyword>
<evidence type="ECO:0000256" key="15">
    <source>
        <dbReference type="ARBA" id="ARBA00022777"/>
    </source>
</evidence>
<keyword evidence="18 27" id="KW-0472">Membrane</keyword>
<evidence type="ECO:0000256" key="2">
    <source>
        <dbReference type="ARBA" id="ARBA00004389"/>
    </source>
</evidence>
<feature type="binding site" evidence="26">
    <location>
        <position position="740"/>
    </location>
    <ligand>
        <name>ATP</name>
        <dbReference type="ChEBI" id="CHEBI:30616"/>
    </ligand>
</feature>
<keyword evidence="12" id="KW-0732">Signal</keyword>
<feature type="transmembrane region" description="Helical" evidence="27">
    <location>
        <begin position="652"/>
        <end position="677"/>
    </location>
</feature>
<dbReference type="PANTHER" id="PTHR48056:SF89">
    <property type="entry name" value="OS06G0585982 PROTEIN"/>
    <property type="match status" value="1"/>
</dbReference>
<dbReference type="InterPro" id="IPR001245">
    <property type="entry name" value="Ser-Thr/Tyr_kinase_cat_dom"/>
</dbReference>
<dbReference type="Gene3D" id="1.10.510.10">
    <property type="entry name" value="Transferase(Phosphotransferase) domain 1"/>
    <property type="match status" value="1"/>
</dbReference>
<evidence type="ECO:0000256" key="11">
    <source>
        <dbReference type="ARBA" id="ARBA00022692"/>
    </source>
</evidence>
<keyword evidence="17 27" id="KW-1133">Transmembrane helix</keyword>
<dbReference type="InterPro" id="IPR003591">
    <property type="entry name" value="Leu-rich_rpt_typical-subtyp"/>
</dbReference>
<dbReference type="Pfam" id="PF07714">
    <property type="entry name" value="PK_Tyr_Ser-Thr"/>
    <property type="match status" value="1"/>
</dbReference>
<dbReference type="CDD" id="cd14066">
    <property type="entry name" value="STKc_IRAK"/>
    <property type="match status" value="1"/>
</dbReference>
<evidence type="ECO:0000256" key="6">
    <source>
        <dbReference type="ARBA" id="ARBA00022475"/>
    </source>
</evidence>
<comment type="catalytic activity">
    <reaction evidence="22">
        <text>L-seryl-[protein] + ATP = O-phospho-L-seryl-[protein] + ADP + H(+)</text>
        <dbReference type="Rhea" id="RHEA:17989"/>
        <dbReference type="Rhea" id="RHEA-COMP:9863"/>
        <dbReference type="Rhea" id="RHEA-COMP:11604"/>
        <dbReference type="ChEBI" id="CHEBI:15378"/>
        <dbReference type="ChEBI" id="CHEBI:29999"/>
        <dbReference type="ChEBI" id="CHEBI:30616"/>
        <dbReference type="ChEBI" id="CHEBI:83421"/>
        <dbReference type="ChEBI" id="CHEBI:456216"/>
        <dbReference type="EC" id="2.7.11.1"/>
    </reaction>
</comment>
<dbReference type="GO" id="GO:0005886">
    <property type="term" value="C:plasma membrane"/>
    <property type="evidence" value="ECO:0007669"/>
    <property type="project" value="UniProtKB-SubCell"/>
</dbReference>
<organism evidence="29 30">
    <name type="scientific">Platanthera zijinensis</name>
    <dbReference type="NCBI Taxonomy" id="2320716"/>
    <lineage>
        <taxon>Eukaryota</taxon>
        <taxon>Viridiplantae</taxon>
        <taxon>Streptophyta</taxon>
        <taxon>Embryophyta</taxon>
        <taxon>Tracheophyta</taxon>
        <taxon>Spermatophyta</taxon>
        <taxon>Magnoliopsida</taxon>
        <taxon>Liliopsida</taxon>
        <taxon>Asparagales</taxon>
        <taxon>Orchidaceae</taxon>
        <taxon>Orchidoideae</taxon>
        <taxon>Orchideae</taxon>
        <taxon>Orchidinae</taxon>
        <taxon>Platanthera</taxon>
    </lineage>
</organism>
<evidence type="ECO:0000256" key="18">
    <source>
        <dbReference type="ARBA" id="ARBA00023136"/>
    </source>
</evidence>
<dbReference type="Pfam" id="PF08263">
    <property type="entry name" value="LRRNT_2"/>
    <property type="match status" value="1"/>
</dbReference>
<comment type="function">
    <text evidence="24">The processed protein kinase Xa21 chain released by protein cleavage after X.oryzae pv. oryzae protein Ax21 detection translocates into the nucleus where it can bind and regulate WRKY62, a transcription factor. Confers resistance to the bacterial pathogen X.oryzae pv. oryzae (Xoo).</text>
</comment>
<dbReference type="GO" id="GO:0004674">
    <property type="term" value="F:protein serine/threonine kinase activity"/>
    <property type="evidence" value="ECO:0007669"/>
    <property type="project" value="UniProtKB-KW"/>
</dbReference>
<dbReference type="Gene3D" id="3.80.10.10">
    <property type="entry name" value="Ribonuclease Inhibitor"/>
    <property type="match status" value="3"/>
</dbReference>
<evidence type="ECO:0000256" key="24">
    <source>
        <dbReference type="ARBA" id="ARBA00056628"/>
    </source>
</evidence>
<dbReference type="PROSITE" id="PS50011">
    <property type="entry name" value="PROTEIN_KINASE_DOM"/>
    <property type="match status" value="1"/>
</dbReference>
<dbReference type="FunFam" id="3.30.200.20:FF:000432">
    <property type="entry name" value="LRR receptor-like serine/threonine-protein kinase EFR"/>
    <property type="match status" value="1"/>
</dbReference>
<evidence type="ECO:0000313" key="29">
    <source>
        <dbReference type="EMBL" id="KAK8938404.1"/>
    </source>
</evidence>
<dbReference type="FunFam" id="1.10.510.10:FF:000358">
    <property type="entry name" value="Putative leucine-rich repeat receptor-like serine/threonine-protein kinase"/>
    <property type="match status" value="1"/>
</dbReference>
<evidence type="ECO:0000256" key="5">
    <source>
        <dbReference type="ARBA" id="ARBA00012513"/>
    </source>
</evidence>
<keyword evidence="7" id="KW-0723">Serine/threonine-protein kinase</keyword>
<dbReference type="InterPro" id="IPR011009">
    <property type="entry name" value="Kinase-like_dom_sf"/>
</dbReference>
<proteinExistence type="inferred from homology"/>
<dbReference type="SMART" id="SM00369">
    <property type="entry name" value="LRR_TYP"/>
    <property type="match status" value="6"/>
</dbReference>
<keyword evidence="6" id="KW-1003">Cell membrane</keyword>
<keyword evidence="30" id="KW-1185">Reference proteome</keyword>
<feature type="domain" description="Protein kinase" evidence="28">
    <location>
        <begin position="711"/>
        <end position="979"/>
    </location>
</feature>
<keyword evidence="14 26" id="KW-0547">Nucleotide-binding</keyword>
<sequence>MKLLLLSTIISHFAFFFFFLLLCKSTPSFSSSSSDHLALLHFKSLLSDPTGALSAWNSSIHFCQWPGITCSIGDSRVTGIELIFLQLGGPISPAIFNLSSLESLDLRDNNLIGPIPDEIGRLSHLVNLTLKVNYLSGEIPANITRCLGLQFINLRTNLFTGEIPRDLYLIPNLQGINLWRNRITGAIPASIGNISSLQFILFAENKLFGRIPESMGRLTNLQSLQMEGNMFTGELPVSFFNLSSLYDIYLGFNNLEGTLPSSMFETMPYLQHFLLSSNQFHGPIPASVSNASYLIEFDLSANGFSGFIPSKLGNSQYLWWVELGLNQLEAKEADDWRFMESLTNCSYLVTLDVQQNKLSGVLPSTLAYLSPGITTILLSNNRISGNLPDEIGNLVNLTKFEANDNLFTGRLPSSIGNLMSLHVLSLQGNGFDGQIPDSISKLSQLNQLHFQNNLFNGSMLASFKNLVNLQELDLSWNRFSGEIPREILGLRSLSVRLDISNNLLTGKLPEEIGKLTNLNWFAAANNNLSGEIPTALGNCLSLEYLFLQGNSFEGAIPQSLSNLKGLRKLDLSQNNLVQQIPIFLEKLNGLLILNLSFNELEGEVPENGIFRNSTAVSLYGNKNLCGGITKLHFPLCGNGISSNSNGRKHLSLILKILIPVICIVLCSAFGFCIYISLCSIKHLKRKSSFNPIEDQFKRTSYAELLKATDGFSSSNLIGVGGFGSVYKGVIQPGDTVVAVKVLNLDRHGASKSFMAECEALRGIRHRNLVKVLTACSSVDFSGRDFKALVLNYMHNGSLDQWLHQDGFNSETKNLKFELRLSIAVDVASALDYLHNLGHAQIVHRDLKPSNVLLDEEMTAHLSDFGLAKILLDKDDKQTASIGIKGTIGYVPPEYGMGSQPSPQGDVYSYGILLLELFTGKRPTDEIFRDGLSLRQYVERSYADNLMEIIDPSLVKDAQNRVQGTGNEIFEELKCVNSVIRIGLLCSLNDYRERMEMGDVPVELNAVRKAFEKILDQCRV</sequence>
<name>A0AAP0BGX9_9ASPA</name>
<reference evidence="29 30" key="1">
    <citation type="journal article" date="2022" name="Nat. Plants">
        <title>Genomes of leafy and leafless Platanthera orchids illuminate the evolution of mycoheterotrophy.</title>
        <authorList>
            <person name="Li M.H."/>
            <person name="Liu K.W."/>
            <person name="Li Z."/>
            <person name="Lu H.C."/>
            <person name="Ye Q.L."/>
            <person name="Zhang D."/>
            <person name="Wang J.Y."/>
            <person name="Li Y.F."/>
            <person name="Zhong Z.M."/>
            <person name="Liu X."/>
            <person name="Yu X."/>
            <person name="Liu D.K."/>
            <person name="Tu X.D."/>
            <person name="Liu B."/>
            <person name="Hao Y."/>
            <person name="Liao X.Y."/>
            <person name="Jiang Y.T."/>
            <person name="Sun W.H."/>
            <person name="Chen J."/>
            <person name="Chen Y.Q."/>
            <person name="Ai Y."/>
            <person name="Zhai J.W."/>
            <person name="Wu S.S."/>
            <person name="Zhou Z."/>
            <person name="Hsiao Y.Y."/>
            <person name="Wu W.L."/>
            <person name="Chen Y.Y."/>
            <person name="Lin Y.F."/>
            <person name="Hsu J.L."/>
            <person name="Li C.Y."/>
            <person name="Wang Z.W."/>
            <person name="Zhao X."/>
            <person name="Zhong W.Y."/>
            <person name="Ma X.K."/>
            <person name="Ma L."/>
            <person name="Huang J."/>
            <person name="Chen G.Z."/>
            <person name="Huang M.Z."/>
            <person name="Huang L."/>
            <person name="Peng D.H."/>
            <person name="Luo Y.B."/>
            <person name="Zou S.Q."/>
            <person name="Chen S.P."/>
            <person name="Lan S."/>
            <person name="Tsai W.C."/>
            <person name="Van de Peer Y."/>
            <person name="Liu Z.J."/>
        </authorList>
    </citation>
    <scope>NUCLEOTIDE SEQUENCE [LARGE SCALE GENOMIC DNA]</scope>
    <source>
        <strain evidence="29">Lor287</strain>
    </source>
</reference>
<evidence type="ECO:0000256" key="9">
    <source>
        <dbReference type="ARBA" id="ARBA00022614"/>
    </source>
</evidence>
<protein>
    <recommendedName>
        <fullName evidence="25">Receptor kinase-like protein Xa21</fullName>
        <ecNumber evidence="5">2.7.11.1</ecNumber>
    </recommendedName>
</protein>
<dbReference type="GO" id="GO:0005789">
    <property type="term" value="C:endoplasmic reticulum membrane"/>
    <property type="evidence" value="ECO:0007669"/>
    <property type="project" value="UniProtKB-SubCell"/>
</dbReference>
<dbReference type="InterPro" id="IPR017441">
    <property type="entry name" value="Protein_kinase_ATP_BS"/>
</dbReference>
<comment type="caution">
    <text evidence="29">The sequence shown here is derived from an EMBL/GenBank/DDBJ whole genome shotgun (WGS) entry which is preliminary data.</text>
</comment>
<dbReference type="Gene3D" id="3.30.200.20">
    <property type="entry name" value="Phosphorylase Kinase, domain 1"/>
    <property type="match status" value="1"/>
</dbReference>
<dbReference type="InterPro" id="IPR050647">
    <property type="entry name" value="Plant_LRR-RLKs"/>
</dbReference>
<evidence type="ECO:0000256" key="1">
    <source>
        <dbReference type="ARBA" id="ARBA00004162"/>
    </source>
</evidence>
<evidence type="ECO:0000313" key="30">
    <source>
        <dbReference type="Proteomes" id="UP001418222"/>
    </source>
</evidence>
<evidence type="ECO:0000256" key="3">
    <source>
        <dbReference type="ARBA" id="ARBA00004479"/>
    </source>
</evidence>
<keyword evidence="9" id="KW-0433">Leucine-rich repeat</keyword>